<protein>
    <submittedName>
        <fullName evidence="1">9892_t:CDS:1</fullName>
    </submittedName>
</protein>
<name>A0A9N9J043_9GLOM</name>
<evidence type="ECO:0000313" key="1">
    <source>
        <dbReference type="EMBL" id="CAG8756164.1"/>
    </source>
</evidence>
<keyword evidence="2" id="KW-1185">Reference proteome</keyword>
<dbReference type="Proteomes" id="UP000789405">
    <property type="component" value="Unassembled WGS sequence"/>
</dbReference>
<reference evidence="1" key="1">
    <citation type="submission" date="2021-06" db="EMBL/GenBank/DDBJ databases">
        <authorList>
            <person name="Kallberg Y."/>
            <person name="Tangrot J."/>
            <person name="Rosling A."/>
        </authorList>
    </citation>
    <scope>NUCLEOTIDE SEQUENCE</scope>
    <source>
        <strain evidence="1">MA453B</strain>
    </source>
</reference>
<accession>A0A9N9J043</accession>
<sequence>MNLQLYQQLKTYLETAETPLDLSLPQQQRFKRQATCYLIQNDLLYYKNKKENGSPLRVIKENELEQQRLQAQHNIQEAQQKQKEHYDQDIRAVKFKIGDQVLLYESAKEKVYRDKLRENRKALTLFMIKAF</sequence>
<dbReference type="AlphaFoldDB" id="A0A9N9J043"/>
<comment type="caution">
    <text evidence="1">The sequence shown here is derived from an EMBL/GenBank/DDBJ whole genome shotgun (WGS) entry which is preliminary data.</text>
</comment>
<dbReference type="EMBL" id="CAJVPY010016259">
    <property type="protein sequence ID" value="CAG8756164.1"/>
    <property type="molecule type" value="Genomic_DNA"/>
</dbReference>
<dbReference type="OrthoDB" id="5425374at2759"/>
<organism evidence="1 2">
    <name type="scientific">Dentiscutata erythropus</name>
    <dbReference type="NCBI Taxonomy" id="1348616"/>
    <lineage>
        <taxon>Eukaryota</taxon>
        <taxon>Fungi</taxon>
        <taxon>Fungi incertae sedis</taxon>
        <taxon>Mucoromycota</taxon>
        <taxon>Glomeromycotina</taxon>
        <taxon>Glomeromycetes</taxon>
        <taxon>Diversisporales</taxon>
        <taxon>Gigasporaceae</taxon>
        <taxon>Dentiscutata</taxon>
    </lineage>
</organism>
<evidence type="ECO:0000313" key="2">
    <source>
        <dbReference type="Proteomes" id="UP000789405"/>
    </source>
</evidence>
<proteinExistence type="predicted"/>
<gene>
    <name evidence="1" type="ORF">DERYTH_LOCUS17348</name>
</gene>